<accession>A0AAJ1UNS0</accession>
<dbReference type="EMBL" id="JAOPMD010000016">
    <property type="protein sequence ID" value="MDH7899999.1"/>
    <property type="molecule type" value="Genomic_DNA"/>
</dbReference>
<evidence type="ECO:0000313" key="1">
    <source>
        <dbReference type="EMBL" id="MDH7899999.1"/>
    </source>
</evidence>
<reference evidence="1" key="1">
    <citation type="journal article" date="2023" name="Gut Microbes">
        <title>Characterization of Bifidobacterium kashiwanohense that utilizes both milk- and plant-derived oligosaccharides.</title>
        <authorList>
            <person name="Orihara K."/>
            <person name="Yahagi K."/>
            <person name="Saito Y."/>
            <person name="Watanabe Y."/>
            <person name="Sasai T."/>
            <person name="Hara T."/>
            <person name="Tsukuda N."/>
            <person name="Oki K."/>
            <person name="Fujimoto J."/>
            <person name="Matsuki T."/>
        </authorList>
    </citation>
    <scope>NUCLEOTIDE SEQUENCE</scope>
    <source>
        <strain evidence="1">YIT 13057</strain>
    </source>
</reference>
<evidence type="ECO:0000313" key="2">
    <source>
        <dbReference type="Proteomes" id="UP001157379"/>
    </source>
</evidence>
<organism evidence="1 2">
    <name type="scientific">Bifidobacterium catenulatum subsp. kashiwanohense</name>
    <dbReference type="NCBI Taxonomy" id="630129"/>
    <lineage>
        <taxon>Bacteria</taxon>
        <taxon>Bacillati</taxon>
        <taxon>Actinomycetota</taxon>
        <taxon>Actinomycetes</taxon>
        <taxon>Bifidobacteriales</taxon>
        <taxon>Bifidobacteriaceae</taxon>
        <taxon>Bifidobacterium</taxon>
    </lineage>
</organism>
<protein>
    <submittedName>
        <fullName evidence="1">Uncharacterized protein</fullName>
    </submittedName>
</protein>
<proteinExistence type="predicted"/>
<reference evidence="1" key="2">
    <citation type="submission" date="2023-04" db="EMBL/GenBank/DDBJ databases">
        <authorList>
            <person name="Orihara K."/>
        </authorList>
    </citation>
    <scope>NUCLEOTIDE SEQUENCE</scope>
    <source>
        <strain evidence="1">YIT 13057</strain>
    </source>
</reference>
<comment type="caution">
    <text evidence="1">The sequence shown here is derived from an EMBL/GenBank/DDBJ whole genome shotgun (WGS) entry which is preliminary data.</text>
</comment>
<dbReference type="Proteomes" id="UP001157379">
    <property type="component" value="Unassembled WGS sequence"/>
</dbReference>
<dbReference type="AlphaFoldDB" id="A0AAJ1UNS0"/>
<dbReference type="RefSeq" id="WP_281108716.1">
    <property type="nucleotide sequence ID" value="NZ_JAOPMD010000016.1"/>
</dbReference>
<sequence length="149" mass="16983">MQNVIWSNDTDRIDSIVDYWKEEAARLSEDMAKDPKGTIDDACWPVTDILDRAWRQAISDYELPTAARLIEIIDDLDPYATGIAAHAVDENNADRRDECGNLERLELKEGRDIEPDDSLRDILRKTTPLGPRIRAVYGMPAPENTTKKR</sequence>
<name>A0AAJ1UNS0_9BIFI</name>
<gene>
    <name evidence="1" type="ORF">OB936_07265</name>
</gene>